<evidence type="ECO:0000313" key="3">
    <source>
        <dbReference type="Proteomes" id="UP001549106"/>
    </source>
</evidence>
<dbReference type="EMBL" id="JBEPMJ010000022">
    <property type="protein sequence ID" value="MET3751441.1"/>
    <property type="molecule type" value="Genomic_DNA"/>
</dbReference>
<reference evidence="2 3" key="1">
    <citation type="submission" date="2024-06" db="EMBL/GenBank/DDBJ databases">
        <title>Genomic Encyclopedia of Type Strains, Phase IV (KMG-IV): sequencing the most valuable type-strain genomes for metagenomic binning, comparative biology and taxonomic classification.</title>
        <authorList>
            <person name="Goeker M."/>
        </authorList>
    </citation>
    <scope>NUCLEOTIDE SEQUENCE [LARGE SCALE GENOMIC DNA]</scope>
    <source>
        <strain evidence="2 3">DSM 29492</strain>
    </source>
</reference>
<dbReference type="Proteomes" id="UP001549106">
    <property type="component" value="Unassembled WGS sequence"/>
</dbReference>
<name>A0ABV2M4R8_9FIRM</name>
<accession>A0ABV2M4R8</accession>
<sequence>MNRSRKIMKKLTAAAAASALVLSGTSQVFAASYKETEKAALDKLVAGFSAYWDAVMAQYEKGQETGFNAKMKLTVEETGKAVLGAMVGMDFSWLNTVTMDMTEIIKDGKEAINADILLNDAPVGTMNICMDLANMTEYFQIPELSQNYMAIPLIPSMEETIADETGAMSEEDIAAYQAYMEEYQASMETYLKIVSDMTTVLPDTKTLSTLLDRYGNILIENFGDETVTEEALSVEGVSEDCTVYEEILTEQEVLSILREVLTAAKEDQELKGLLDMWSEAGGGEDLYAQLVAGADSALADLPEEGSEEINPEAAMFNSKIWTNAEGKIVGREFGFTDETGTESYPLISWKNPSADGNSALYFELWLDTSSITLTGSGQSGDQGLTGEYVLAFDGVKTVGIGVNNLKSDTEAPGYMNGSFNFSLLDTGTEEEPNPLAAFGLTANIISDAAAQTSQVDLSLTSSGAPVVTLSVTGGYEASGESVEMPDQAVLDAALSVESEEDMTAYAEGLDWTTVLTNLGAAGVPEELINQLQMMLTAPDAAAAEVPETVTEESAA</sequence>
<comment type="caution">
    <text evidence="2">The sequence shown here is derived from an EMBL/GenBank/DDBJ whole genome shotgun (WGS) entry which is preliminary data.</text>
</comment>
<gene>
    <name evidence="2" type="ORF">ABID24_002700</name>
</gene>
<proteinExistence type="predicted"/>
<keyword evidence="1" id="KW-0732">Signal</keyword>
<feature type="chain" id="PRO_5046672825" evidence="1">
    <location>
        <begin position="31"/>
        <end position="555"/>
    </location>
</feature>
<dbReference type="RefSeq" id="WP_257465127.1">
    <property type="nucleotide sequence ID" value="NZ_BAABXP010000003.1"/>
</dbReference>
<keyword evidence="3" id="KW-1185">Reference proteome</keyword>
<evidence type="ECO:0000313" key="2">
    <source>
        <dbReference type="EMBL" id="MET3751441.1"/>
    </source>
</evidence>
<organism evidence="2 3">
    <name type="scientific">Blautia caecimuris</name>
    <dbReference type="NCBI Taxonomy" id="1796615"/>
    <lineage>
        <taxon>Bacteria</taxon>
        <taxon>Bacillati</taxon>
        <taxon>Bacillota</taxon>
        <taxon>Clostridia</taxon>
        <taxon>Lachnospirales</taxon>
        <taxon>Lachnospiraceae</taxon>
        <taxon>Blautia</taxon>
    </lineage>
</organism>
<feature type="signal peptide" evidence="1">
    <location>
        <begin position="1"/>
        <end position="30"/>
    </location>
</feature>
<evidence type="ECO:0000256" key="1">
    <source>
        <dbReference type="SAM" id="SignalP"/>
    </source>
</evidence>
<protein>
    <submittedName>
        <fullName evidence="2">Uncharacterized protein</fullName>
    </submittedName>
</protein>